<feature type="region of interest" description="Disordered" evidence="6">
    <location>
        <begin position="1"/>
        <end position="27"/>
    </location>
</feature>
<organism evidence="7 8">
    <name type="scientific">Galactobacter valiniphilus</name>
    <dbReference type="NCBI Taxonomy" id="2676122"/>
    <lineage>
        <taxon>Bacteria</taxon>
        <taxon>Bacillati</taxon>
        <taxon>Actinomycetota</taxon>
        <taxon>Actinomycetes</taxon>
        <taxon>Micrococcales</taxon>
        <taxon>Micrococcaceae</taxon>
        <taxon>Galactobacter</taxon>
    </lineage>
</organism>
<name>A0A399JM54_9MICC</name>
<evidence type="ECO:0000256" key="3">
    <source>
        <dbReference type="ARBA" id="ARBA00022989"/>
    </source>
</evidence>
<keyword evidence="4 5" id="KW-0472">Membrane</keyword>
<keyword evidence="8" id="KW-1185">Reference proteome</keyword>
<evidence type="ECO:0000256" key="1">
    <source>
        <dbReference type="ARBA" id="ARBA00004141"/>
    </source>
</evidence>
<gene>
    <name evidence="7" type="ORF">DWB68_00080</name>
</gene>
<evidence type="ECO:0000313" key="8">
    <source>
        <dbReference type="Proteomes" id="UP000265419"/>
    </source>
</evidence>
<comment type="caution">
    <text evidence="7">The sequence shown here is derived from an EMBL/GenBank/DDBJ whole genome shotgun (WGS) entry which is preliminary data.</text>
</comment>
<keyword evidence="2 5" id="KW-0812">Transmembrane</keyword>
<dbReference type="Pfam" id="PF01925">
    <property type="entry name" value="TauE"/>
    <property type="match status" value="1"/>
</dbReference>
<sequence>MGASPPEPPAAESRALQARPDVVPSSRVPGRAVGAGLGQDDGVISFASTAFLTVAGVVAGTIGAAGGITSLVAYPALLAVGLPPVAANVTNSAALLGSGFGSSLRAGRDLRGHSGTLKKWLPITVGFSLVGAAALLLTPGEVFEKIVP</sequence>
<dbReference type="GO" id="GO:0005886">
    <property type="term" value="C:plasma membrane"/>
    <property type="evidence" value="ECO:0007669"/>
    <property type="project" value="UniProtKB-SubCell"/>
</dbReference>
<evidence type="ECO:0000256" key="6">
    <source>
        <dbReference type="SAM" id="MobiDB-lite"/>
    </source>
</evidence>
<keyword evidence="5" id="KW-1003">Cell membrane</keyword>
<feature type="transmembrane region" description="Helical" evidence="5">
    <location>
        <begin position="43"/>
        <end position="65"/>
    </location>
</feature>
<dbReference type="Proteomes" id="UP000265419">
    <property type="component" value="Unassembled WGS sequence"/>
</dbReference>
<accession>A0A399JM54</accession>
<comment type="similarity">
    <text evidence="5">Belongs to the 4-toluene sulfonate uptake permease (TSUP) (TC 2.A.102) family.</text>
</comment>
<dbReference type="InterPro" id="IPR002781">
    <property type="entry name" value="TM_pro_TauE-like"/>
</dbReference>
<evidence type="ECO:0000256" key="5">
    <source>
        <dbReference type="RuleBase" id="RU363041"/>
    </source>
</evidence>
<feature type="transmembrane region" description="Helical" evidence="5">
    <location>
        <begin position="120"/>
        <end position="138"/>
    </location>
</feature>
<protein>
    <recommendedName>
        <fullName evidence="5">Probable membrane transporter protein</fullName>
    </recommendedName>
</protein>
<proteinExistence type="inferred from homology"/>
<evidence type="ECO:0000313" key="7">
    <source>
        <dbReference type="EMBL" id="RII43676.1"/>
    </source>
</evidence>
<comment type="subcellular location">
    <subcellularLocation>
        <location evidence="5">Cell membrane</location>
        <topology evidence="5">Multi-pass membrane protein</topology>
    </subcellularLocation>
    <subcellularLocation>
        <location evidence="1">Membrane</location>
        <topology evidence="1">Multi-pass membrane protein</topology>
    </subcellularLocation>
</comment>
<dbReference type="EMBL" id="QQXK01000001">
    <property type="protein sequence ID" value="RII43676.1"/>
    <property type="molecule type" value="Genomic_DNA"/>
</dbReference>
<feature type="transmembrane region" description="Helical" evidence="5">
    <location>
        <begin position="77"/>
        <end position="100"/>
    </location>
</feature>
<evidence type="ECO:0000256" key="4">
    <source>
        <dbReference type="ARBA" id="ARBA00023136"/>
    </source>
</evidence>
<reference evidence="7 8" key="1">
    <citation type="submission" date="2018-07" db="EMBL/GenBank/DDBJ databases">
        <title>Arthrobacter sp. nov., isolated from raw cow's milk with high bacterial count.</title>
        <authorList>
            <person name="Hahne J."/>
            <person name="Isele D."/>
            <person name="Lipski A."/>
        </authorList>
    </citation>
    <scope>NUCLEOTIDE SEQUENCE [LARGE SCALE GENOMIC DNA]</scope>
    <source>
        <strain evidence="7 8">JZ R-35</strain>
    </source>
</reference>
<dbReference type="AlphaFoldDB" id="A0A399JM54"/>
<evidence type="ECO:0000256" key="2">
    <source>
        <dbReference type="ARBA" id="ARBA00022692"/>
    </source>
</evidence>
<keyword evidence="3 5" id="KW-1133">Transmembrane helix</keyword>